<gene>
    <name evidence="3" type="ORF">Q6348_10220</name>
</gene>
<dbReference type="EMBL" id="JAUQYP010000001">
    <property type="protein sequence ID" value="MDO8107569.1"/>
    <property type="molecule type" value="Genomic_DNA"/>
</dbReference>
<proteinExistence type="inferred from homology"/>
<dbReference type="CDD" id="cd08900">
    <property type="entry name" value="SRPBCC_CalC_Aha1-like_7"/>
    <property type="match status" value="1"/>
</dbReference>
<dbReference type="InterPro" id="IPR023393">
    <property type="entry name" value="START-like_dom_sf"/>
</dbReference>
<evidence type="ECO:0000256" key="1">
    <source>
        <dbReference type="ARBA" id="ARBA00006817"/>
    </source>
</evidence>
<name>A0ABT9D9I4_9CELL</name>
<evidence type="ECO:0000259" key="2">
    <source>
        <dbReference type="Pfam" id="PF08327"/>
    </source>
</evidence>
<feature type="domain" description="Activator of Hsp90 ATPase homologue 1/2-like C-terminal" evidence="2">
    <location>
        <begin position="21"/>
        <end position="150"/>
    </location>
</feature>
<keyword evidence="4" id="KW-1185">Reference proteome</keyword>
<dbReference type="Pfam" id="PF08327">
    <property type="entry name" value="AHSA1"/>
    <property type="match status" value="1"/>
</dbReference>
<evidence type="ECO:0000313" key="4">
    <source>
        <dbReference type="Proteomes" id="UP001232536"/>
    </source>
</evidence>
<accession>A0ABT9D9I4</accession>
<dbReference type="RefSeq" id="WP_304601188.1">
    <property type="nucleotide sequence ID" value="NZ_JAUQYO010000001.1"/>
</dbReference>
<comment type="similarity">
    <text evidence="1">Belongs to the AHA1 family.</text>
</comment>
<dbReference type="Proteomes" id="UP001232536">
    <property type="component" value="Unassembled WGS sequence"/>
</dbReference>
<dbReference type="SUPFAM" id="SSF55961">
    <property type="entry name" value="Bet v1-like"/>
    <property type="match status" value="1"/>
</dbReference>
<dbReference type="InterPro" id="IPR013538">
    <property type="entry name" value="ASHA1/2-like_C"/>
</dbReference>
<dbReference type="Gene3D" id="3.30.530.20">
    <property type="match status" value="1"/>
</dbReference>
<protein>
    <submittedName>
        <fullName evidence="3">SRPBCC family protein</fullName>
    </submittedName>
</protein>
<reference evidence="3 4" key="1">
    <citation type="submission" date="2023-07" db="EMBL/GenBank/DDBJ databases">
        <title>Description of novel actinomycetes strains, isolated from tidal flat sediment.</title>
        <authorList>
            <person name="Lu C."/>
        </authorList>
    </citation>
    <scope>NUCLEOTIDE SEQUENCE [LARGE SCALE GENOMIC DNA]</scope>
    <source>
        <strain evidence="3 4">SYSU T00b441</strain>
    </source>
</reference>
<evidence type="ECO:0000313" key="3">
    <source>
        <dbReference type="EMBL" id="MDO8107569.1"/>
    </source>
</evidence>
<organism evidence="3 4">
    <name type="scientific">Actinotalea lenta</name>
    <dbReference type="NCBI Taxonomy" id="3064654"/>
    <lineage>
        <taxon>Bacteria</taxon>
        <taxon>Bacillati</taxon>
        <taxon>Actinomycetota</taxon>
        <taxon>Actinomycetes</taxon>
        <taxon>Micrococcales</taxon>
        <taxon>Cellulomonadaceae</taxon>
        <taxon>Actinotalea</taxon>
    </lineage>
</organism>
<sequence>MTAPTHSVRHDTFVLERSYPAAVARVWAAFADPEAKAAWFGAPDAATTERTVDFRVGGREVSEAVLDGTSHRFESRYFEIVERSRIVYAYDLYVAGVKLSTSLTTIELHDEGSGTRLVFTEHGAFYDGHEEPGLRREGTEQLLGTLGAALAA</sequence>
<comment type="caution">
    <text evidence="3">The sequence shown here is derived from an EMBL/GenBank/DDBJ whole genome shotgun (WGS) entry which is preliminary data.</text>
</comment>